<feature type="domain" description="N-acetyltransferase" evidence="1">
    <location>
        <begin position="6"/>
        <end position="148"/>
    </location>
</feature>
<gene>
    <name evidence="2" type="ORF">ACFFGV_09375</name>
</gene>
<dbReference type="CDD" id="cd04301">
    <property type="entry name" value="NAT_SF"/>
    <property type="match status" value="1"/>
</dbReference>
<reference evidence="2 3" key="1">
    <citation type="submission" date="2024-09" db="EMBL/GenBank/DDBJ databases">
        <authorList>
            <person name="Sun Q."/>
            <person name="Mori K."/>
        </authorList>
    </citation>
    <scope>NUCLEOTIDE SEQUENCE [LARGE SCALE GENOMIC DNA]</scope>
    <source>
        <strain evidence="2 3">NCAIM B.02529</strain>
    </source>
</reference>
<dbReference type="Proteomes" id="UP001589836">
    <property type="component" value="Unassembled WGS sequence"/>
</dbReference>
<dbReference type="InterPro" id="IPR000182">
    <property type="entry name" value="GNAT_dom"/>
</dbReference>
<evidence type="ECO:0000313" key="3">
    <source>
        <dbReference type="Proteomes" id="UP001589836"/>
    </source>
</evidence>
<dbReference type="Gene3D" id="3.40.630.30">
    <property type="match status" value="1"/>
</dbReference>
<protein>
    <submittedName>
        <fullName evidence="2">GNAT family N-acetyltransferase</fullName>
    </submittedName>
</protein>
<sequence length="148" mass="17805">MEWKGKSFDDLTKEELYSIMRERVNVFVVEQNCPYPELDNDDQEAYHVWLEKQEELVCYCRIFPSGTKYEQAASIGRILVNEHYRGKQYGRMLMKQALSVVRDEWQEEQVYLQAQEYLLSFYQSYGFTVTSEMYLEDGIPHRDMLLKR</sequence>
<accession>A0ABV6LMY5</accession>
<dbReference type="InterPro" id="IPR016181">
    <property type="entry name" value="Acyl_CoA_acyltransferase"/>
</dbReference>
<organism evidence="2 3">
    <name type="scientific">Pontibacillus salicampi</name>
    <dbReference type="NCBI Taxonomy" id="1449801"/>
    <lineage>
        <taxon>Bacteria</taxon>
        <taxon>Bacillati</taxon>
        <taxon>Bacillota</taxon>
        <taxon>Bacilli</taxon>
        <taxon>Bacillales</taxon>
        <taxon>Bacillaceae</taxon>
        <taxon>Pontibacillus</taxon>
    </lineage>
</organism>
<keyword evidence="3" id="KW-1185">Reference proteome</keyword>
<dbReference type="SUPFAM" id="SSF55729">
    <property type="entry name" value="Acyl-CoA N-acyltransferases (Nat)"/>
    <property type="match status" value="1"/>
</dbReference>
<dbReference type="PANTHER" id="PTHR13355">
    <property type="entry name" value="GLUCOSAMINE 6-PHOSPHATE N-ACETYLTRANSFERASE"/>
    <property type="match status" value="1"/>
</dbReference>
<evidence type="ECO:0000259" key="1">
    <source>
        <dbReference type="PROSITE" id="PS51186"/>
    </source>
</evidence>
<dbReference type="PROSITE" id="PS51186">
    <property type="entry name" value="GNAT"/>
    <property type="match status" value="1"/>
</dbReference>
<comment type="caution">
    <text evidence="2">The sequence shown here is derived from an EMBL/GenBank/DDBJ whole genome shotgun (WGS) entry which is preliminary data.</text>
</comment>
<evidence type="ECO:0000313" key="2">
    <source>
        <dbReference type="EMBL" id="MFC0523775.1"/>
    </source>
</evidence>
<dbReference type="EMBL" id="JBHLTP010000007">
    <property type="protein sequence ID" value="MFC0523775.1"/>
    <property type="molecule type" value="Genomic_DNA"/>
</dbReference>
<dbReference type="InterPro" id="IPR039143">
    <property type="entry name" value="GNPNAT1-like"/>
</dbReference>
<dbReference type="RefSeq" id="WP_377347027.1">
    <property type="nucleotide sequence ID" value="NZ_JBHLTP010000007.1"/>
</dbReference>
<dbReference type="PANTHER" id="PTHR13355:SF11">
    <property type="entry name" value="GLUCOSAMINE 6-PHOSPHATE N-ACETYLTRANSFERASE"/>
    <property type="match status" value="1"/>
</dbReference>
<name>A0ABV6LMY5_9BACI</name>
<dbReference type="Pfam" id="PF13673">
    <property type="entry name" value="Acetyltransf_10"/>
    <property type="match status" value="1"/>
</dbReference>
<proteinExistence type="predicted"/>